<keyword evidence="1" id="KW-0472">Membrane</keyword>
<feature type="transmembrane region" description="Helical" evidence="1">
    <location>
        <begin position="75"/>
        <end position="94"/>
    </location>
</feature>
<dbReference type="AlphaFoldDB" id="A0A4Y2D1R5"/>
<organism evidence="3 4">
    <name type="scientific">Araneus ventricosus</name>
    <name type="common">Orbweaver spider</name>
    <name type="synonym">Epeira ventricosa</name>
    <dbReference type="NCBI Taxonomy" id="182803"/>
    <lineage>
        <taxon>Eukaryota</taxon>
        <taxon>Metazoa</taxon>
        <taxon>Ecdysozoa</taxon>
        <taxon>Arthropoda</taxon>
        <taxon>Chelicerata</taxon>
        <taxon>Arachnida</taxon>
        <taxon>Araneae</taxon>
        <taxon>Araneomorphae</taxon>
        <taxon>Entelegynae</taxon>
        <taxon>Araneoidea</taxon>
        <taxon>Araneidae</taxon>
        <taxon>Araneus</taxon>
    </lineage>
</organism>
<protein>
    <submittedName>
        <fullName evidence="3">Uncharacterized protein</fullName>
    </submittedName>
</protein>
<reference evidence="3 4" key="1">
    <citation type="journal article" date="2019" name="Sci. Rep.">
        <title>Orb-weaving spider Araneus ventricosus genome elucidates the spidroin gene catalogue.</title>
        <authorList>
            <person name="Kono N."/>
            <person name="Nakamura H."/>
            <person name="Ohtoshi R."/>
            <person name="Moran D.A.P."/>
            <person name="Shinohara A."/>
            <person name="Yoshida Y."/>
            <person name="Fujiwara M."/>
            <person name="Mori M."/>
            <person name="Tomita M."/>
            <person name="Arakawa K."/>
        </authorList>
    </citation>
    <scope>NUCLEOTIDE SEQUENCE [LARGE SCALE GENOMIC DNA]</scope>
</reference>
<feature type="signal peptide" evidence="2">
    <location>
        <begin position="1"/>
        <end position="21"/>
    </location>
</feature>
<evidence type="ECO:0000256" key="1">
    <source>
        <dbReference type="SAM" id="Phobius"/>
    </source>
</evidence>
<dbReference type="OrthoDB" id="6088000at2759"/>
<proteinExistence type="predicted"/>
<dbReference type="Proteomes" id="UP000499080">
    <property type="component" value="Unassembled WGS sequence"/>
</dbReference>
<name>A0A4Y2D1R5_ARAVE</name>
<evidence type="ECO:0000313" key="4">
    <source>
        <dbReference type="Proteomes" id="UP000499080"/>
    </source>
</evidence>
<keyword evidence="1" id="KW-0812">Transmembrane</keyword>
<keyword evidence="1" id="KW-1133">Transmembrane helix</keyword>
<keyword evidence="4" id="KW-1185">Reference proteome</keyword>
<keyword evidence="2" id="KW-0732">Signal</keyword>
<evidence type="ECO:0000256" key="2">
    <source>
        <dbReference type="SAM" id="SignalP"/>
    </source>
</evidence>
<accession>A0A4Y2D1R5</accession>
<sequence>MLNKVVPSILCIFSLLVIIRGQIPEPDNLDQYFKCWTFAECISEGSALDGIEHCINMLSQQVKSSIVLLNLLTEFIKLNIYLLFLLLVYTRCFITRGPYLKRLQNTTIQTPITTQGMLGTREALQPLSSCFSHVIV</sequence>
<comment type="caution">
    <text evidence="3">The sequence shown here is derived from an EMBL/GenBank/DDBJ whole genome shotgun (WGS) entry which is preliminary data.</text>
</comment>
<evidence type="ECO:0000313" key="3">
    <source>
        <dbReference type="EMBL" id="GBM09495.1"/>
    </source>
</evidence>
<gene>
    <name evidence="3" type="ORF">AVEN_141409_1</name>
</gene>
<dbReference type="EMBL" id="BGPR01000270">
    <property type="protein sequence ID" value="GBM09495.1"/>
    <property type="molecule type" value="Genomic_DNA"/>
</dbReference>
<feature type="chain" id="PRO_5021316090" evidence="2">
    <location>
        <begin position="22"/>
        <end position="136"/>
    </location>
</feature>